<sequence length="145" mass="16303">MNIFGSLHVLLLSVYPVTYWTDISMPLVAAGIVWLYDSKISPCESDTPVCLGTRTAHNGIFSLFPSPFVREEPQKKWSVRVQRPTEKPEEEGKQPTAESEACLVQHDGVSLRTVPVEEYPSSTPVESYIFQTRWPGKRCSALSCR</sequence>
<feature type="chain" id="PRO_5020035313" evidence="2">
    <location>
        <begin position="21"/>
        <end position="145"/>
    </location>
</feature>
<feature type="region of interest" description="Disordered" evidence="1">
    <location>
        <begin position="74"/>
        <end position="99"/>
    </location>
</feature>
<comment type="caution">
    <text evidence="3">The sequence shown here is derived from an EMBL/GenBank/DDBJ whole genome shotgun (WGS) entry which is preliminary data.</text>
</comment>
<keyword evidence="4" id="KW-1185">Reference proteome</keyword>
<name>A0A4C1YKV2_EUMVA</name>
<protein>
    <submittedName>
        <fullName evidence="3">Uncharacterized protein</fullName>
    </submittedName>
</protein>
<gene>
    <name evidence="3" type="ORF">EVAR_58826_1</name>
</gene>
<dbReference type="EMBL" id="BGZK01001259">
    <property type="protein sequence ID" value="GBP75733.1"/>
    <property type="molecule type" value="Genomic_DNA"/>
</dbReference>
<organism evidence="3 4">
    <name type="scientific">Eumeta variegata</name>
    <name type="common">Bagworm moth</name>
    <name type="synonym">Eumeta japonica</name>
    <dbReference type="NCBI Taxonomy" id="151549"/>
    <lineage>
        <taxon>Eukaryota</taxon>
        <taxon>Metazoa</taxon>
        <taxon>Ecdysozoa</taxon>
        <taxon>Arthropoda</taxon>
        <taxon>Hexapoda</taxon>
        <taxon>Insecta</taxon>
        <taxon>Pterygota</taxon>
        <taxon>Neoptera</taxon>
        <taxon>Endopterygota</taxon>
        <taxon>Lepidoptera</taxon>
        <taxon>Glossata</taxon>
        <taxon>Ditrysia</taxon>
        <taxon>Tineoidea</taxon>
        <taxon>Psychidae</taxon>
        <taxon>Oiketicinae</taxon>
        <taxon>Eumeta</taxon>
    </lineage>
</organism>
<dbReference type="Proteomes" id="UP000299102">
    <property type="component" value="Unassembled WGS sequence"/>
</dbReference>
<feature type="compositionally biased region" description="Basic and acidic residues" evidence="1">
    <location>
        <begin position="83"/>
        <end position="93"/>
    </location>
</feature>
<proteinExistence type="predicted"/>
<evidence type="ECO:0000313" key="3">
    <source>
        <dbReference type="EMBL" id="GBP75733.1"/>
    </source>
</evidence>
<dbReference type="AlphaFoldDB" id="A0A4C1YKV2"/>
<keyword evidence="2" id="KW-0732">Signal</keyword>
<evidence type="ECO:0000313" key="4">
    <source>
        <dbReference type="Proteomes" id="UP000299102"/>
    </source>
</evidence>
<evidence type="ECO:0000256" key="1">
    <source>
        <dbReference type="SAM" id="MobiDB-lite"/>
    </source>
</evidence>
<feature type="signal peptide" evidence="2">
    <location>
        <begin position="1"/>
        <end position="20"/>
    </location>
</feature>
<evidence type="ECO:0000256" key="2">
    <source>
        <dbReference type="SAM" id="SignalP"/>
    </source>
</evidence>
<accession>A0A4C1YKV2</accession>
<reference evidence="3 4" key="1">
    <citation type="journal article" date="2019" name="Commun. Biol.">
        <title>The bagworm genome reveals a unique fibroin gene that provides high tensile strength.</title>
        <authorList>
            <person name="Kono N."/>
            <person name="Nakamura H."/>
            <person name="Ohtoshi R."/>
            <person name="Tomita M."/>
            <person name="Numata K."/>
            <person name="Arakawa K."/>
        </authorList>
    </citation>
    <scope>NUCLEOTIDE SEQUENCE [LARGE SCALE GENOMIC DNA]</scope>
</reference>